<comment type="catalytic activity">
    <reaction evidence="14 15">
        <text>FMN + ATP + H(+) = FAD + diphosphate</text>
        <dbReference type="Rhea" id="RHEA:17237"/>
        <dbReference type="ChEBI" id="CHEBI:15378"/>
        <dbReference type="ChEBI" id="CHEBI:30616"/>
        <dbReference type="ChEBI" id="CHEBI:33019"/>
        <dbReference type="ChEBI" id="CHEBI:57692"/>
        <dbReference type="ChEBI" id="CHEBI:58210"/>
        <dbReference type="EC" id="2.7.7.2"/>
    </reaction>
</comment>
<dbReference type="InterPro" id="IPR023465">
    <property type="entry name" value="Riboflavin_kinase_dom_sf"/>
</dbReference>
<evidence type="ECO:0000256" key="3">
    <source>
        <dbReference type="ARBA" id="ARBA00005201"/>
    </source>
</evidence>
<evidence type="ECO:0000256" key="14">
    <source>
        <dbReference type="ARBA" id="ARBA00049494"/>
    </source>
</evidence>
<keyword evidence="8 15" id="KW-0547">Nucleotide-binding</keyword>
<gene>
    <name evidence="17" type="ORF">ACFQO1_08930</name>
</gene>
<evidence type="ECO:0000256" key="7">
    <source>
        <dbReference type="ARBA" id="ARBA00022695"/>
    </source>
</evidence>
<evidence type="ECO:0000313" key="17">
    <source>
        <dbReference type="EMBL" id="MFC7357810.1"/>
    </source>
</evidence>
<comment type="pathway">
    <text evidence="3 15">Cofactor biosynthesis; FMN biosynthesis; FMN from riboflavin (ATP route): step 1/1.</text>
</comment>
<evidence type="ECO:0000256" key="12">
    <source>
        <dbReference type="ARBA" id="ARBA00023268"/>
    </source>
</evidence>
<dbReference type="RefSeq" id="WP_380217671.1">
    <property type="nucleotide sequence ID" value="NZ_JBHTBN010000004.1"/>
</dbReference>
<dbReference type="CDD" id="cd02064">
    <property type="entry name" value="FAD_synthetase_N"/>
    <property type="match status" value="1"/>
</dbReference>
<keyword evidence="12" id="KW-0511">Multifunctional enzyme</keyword>
<comment type="catalytic activity">
    <reaction evidence="13 15">
        <text>riboflavin + ATP = FMN + ADP + H(+)</text>
        <dbReference type="Rhea" id="RHEA:14357"/>
        <dbReference type="ChEBI" id="CHEBI:15378"/>
        <dbReference type="ChEBI" id="CHEBI:30616"/>
        <dbReference type="ChEBI" id="CHEBI:57986"/>
        <dbReference type="ChEBI" id="CHEBI:58210"/>
        <dbReference type="ChEBI" id="CHEBI:456216"/>
        <dbReference type="EC" id="2.7.1.26"/>
    </reaction>
</comment>
<organism evidence="17 18">
    <name type="scientific">Jejudonia soesokkakensis</name>
    <dbReference type="NCBI Taxonomy" id="1323432"/>
    <lineage>
        <taxon>Bacteria</taxon>
        <taxon>Pseudomonadati</taxon>
        <taxon>Bacteroidota</taxon>
        <taxon>Flavobacteriia</taxon>
        <taxon>Flavobacteriales</taxon>
        <taxon>Flavobacteriaceae</taxon>
        <taxon>Jejudonia</taxon>
    </lineage>
</organism>
<dbReference type="SUPFAM" id="SSF82114">
    <property type="entry name" value="Riboflavin kinase-like"/>
    <property type="match status" value="1"/>
</dbReference>
<dbReference type="SUPFAM" id="SSF52374">
    <property type="entry name" value="Nucleotidylyl transferase"/>
    <property type="match status" value="1"/>
</dbReference>
<comment type="function">
    <text evidence="1">Catalyzes the phosphorylation of riboflavin to FMN followed by the adenylation of FMN to FAD.</text>
</comment>
<keyword evidence="7 15" id="KW-0548">Nucleotidyltransferase</keyword>
<comment type="caution">
    <text evidence="17">The sequence shown here is derived from an EMBL/GenBank/DDBJ whole genome shotgun (WGS) entry which is preliminary data.</text>
</comment>
<feature type="domain" description="Riboflavin kinase" evidence="16">
    <location>
        <begin position="182"/>
        <end position="310"/>
    </location>
</feature>
<evidence type="ECO:0000256" key="4">
    <source>
        <dbReference type="ARBA" id="ARBA00022630"/>
    </source>
</evidence>
<evidence type="ECO:0000256" key="2">
    <source>
        <dbReference type="ARBA" id="ARBA00004726"/>
    </source>
</evidence>
<reference evidence="18" key="1">
    <citation type="journal article" date="2019" name="Int. J. Syst. Evol. Microbiol.">
        <title>The Global Catalogue of Microorganisms (GCM) 10K type strain sequencing project: providing services to taxonomists for standard genome sequencing and annotation.</title>
        <authorList>
            <consortium name="The Broad Institute Genomics Platform"/>
            <consortium name="The Broad Institute Genome Sequencing Center for Infectious Disease"/>
            <person name="Wu L."/>
            <person name="Ma J."/>
        </authorList>
    </citation>
    <scope>NUCLEOTIDE SEQUENCE [LARGE SCALE GENOMIC DNA]</scope>
    <source>
        <strain evidence="18">CGMCC 1.16306</strain>
    </source>
</reference>
<dbReference type="PANTHER" id="PTHR22749">
    <property type="entry name" value="RIBOFLAVIN KINASE/FMN ADENYLYLTRANSFERASE"/>
    <property type="match status" value="1"/>
</dbReference>
<keyword evidence="10 15" id="KW-0274">FAD</keyword>
<keyword evidence="18" id="KW-1185">Reference proteome</keyword>
<evidence type="ECO:0000256" key="6">
    <source>
        <dbReference type="ARBA" id="ARBA00022679"/>
    </source>
</evidence>
<evidence type="ECO:0000313" key="18">
    <source>
        <dbReference type="Proteomes" id="UP001596415"/>
    </source>
</evidence>
<evidence type="ECO:0000256" key="10">
    <source>
        <dbReference type="ARBA" id="ARBA00022827"/>
    </source>
</evidence>
<proteinExistence type="inferred from homology"/>
<dbReference type="EC" id="2.7.1.26" evidence="15"/>
<dbReference type="InterPro" id="IPR015865">
    <property type="entry name" value="Riboflavin_kinase_bac/euk"/>
</dbReference>
<comment type="pathway">
    <text evidence="2 15">Cofactor biosynthesis; FAD biosynthesis; FAD from FMN: step 1/1.</text>
</comment>
<keyword evidence="4 15" id="KW-0285">Flavoprotein</keyword>
<dbReference type="NCBIfam" id="NF004162">
    <property type="entry name" value="PRK05627.1-5"/>
    <property type="match status" value="1"/>
</dbReference>
<evidence type="ECO:0000256" key="11">
    <source>
        <dbReference type="ARBA" id="ARBA00022840"/>
    </source>
</evidence>
<keyword evidence="9 15" id="KW-0418">Kinase</keyword>
<dbReference type="Gene3D" id="3.40.50.620">
    <property type="entry name" value="HUPs"/>
    <property type="match status" value="1"/>
</dbReference>
<dbReference type="InterPro" id="IPR023468">
    <property type="entry name" value="Riboflavin_kinase"/>
</dbReference>
<evidence type="ECO:0000256" key="1">
    <source>
        <dbReference type="ARBA" id="ARBA00002121"/>
    </source>
</evidence>
<dbReference type="NCBIfam" id="TIGR00083">
    <property type="entry name" value="ribF"/>
    <property type="match status" value="1"/>
</dbReference>
<keyword evidence="5 15" id="KW-0288">FMN</keyword>
<keyword evidence="11 15" id="KW-0067">ATP-binding</keyword>
<dbReference type="EMBL" id="JBHTBN010000004">
    <property type="protein sequence ID" value="MFC7357810.1"/>
    <property type="molecule type" value="Genomic_DNA"/>
</dbReference>
<comment type="similarity">
    <text evidence="15">Belongs to the ribF family.</text>
</comment>
<protein>
    <recommendedName>
        <fullName evidence="15">Riboflavin biosynthesis protein</fullName>
    </recommendedName>
    <domain>
        <recommendedName>
            <fullName evidence="15">Riboflavin kinase</fullName>
            <ecNumber evidence="15">2.7.1.26</ecNumber>
        </recommendedName>
        <alternativeName>
            <fullName evidence="15">Flavokinase</fullName>
        </alternativeName>
    </domain>
    <domain>
        <recommendedName>
            <fullName evidence="15">FMN adenylyltransferase</fullName>
            <ecNumber evidence="15">2.7.7.2</ecNumber>
        </recommendedName>
        <alternativeName>
            <fullName evidence="15">FAD pyrophosphorylase</fullName>
        </alternativeName>
        <alternativeName>
            <fullName evidence="15">FAD synthase</fullName>
        </alternativeName>
    </domain>
</protein>
<evidence type="ECO:0000256" key="9">
    <source>
        <dbReference type="ARBA" id="ARBA00022777"/>
    </source>
</evidence>
<dbReference type="Pfam" id="PF01687">
    <property type="entry name" value="Flavokinase"/>
    <property type="match status" value="1"/>
</dbReference>
<dbReference type="PIRSF" id="PIRSF004491">
    <property type="entry name" value="FAD_Synth"/>
    <property type="match status" value="1"/>
</dbReference>
<dbReference type="GO" id="GO:0003919">
    <property type="term" value="F:FMN adenylyltransferase activity"/>
    <property type="evidence" value="ECO:0007669"/>
    <property type="project" value="UniProtKB-EC"/>
</dbReference>
<dbReference type="InterPro" id="IPR014729">
    <property type="entry name" value="Rossmann-like_a/b/a_fold"/>
</dbReference>
<evidence type="ECO:0000256" key="13">
    <source>
        <dbReference type="ARBA" id="ARBA00047880"/>
    </source>
</evidence>
<dbReference type="NCBIfam" id="NF004160">
    <property type="entry name" value="PRK05627.1-3"/>
    <property type="match status" value="1"/>
</dbReference>
<dbReference type="PANTHER" id="PTHR22749:SF6">
    <property type="entry name" value="RIBOFLAVIN KINASE"/>
    <property type="match status" value="1"/>
</dbReference>
<dbReference type="InterPro" id="IPR015864">
    <property type="entry name" value="FAD_synthase"/>
</dbReference>
<sequence length="313" mass="35064">MKEHKGASAFKNERASVVTIGTFDGVHIGHQAIIKRVTTSAEKENLDSVVLTFFPHPRMVLQSDRSLKMINTIDEKKELLANLGLDHLVIHPFTQAFSRFTAVEYVRDILVNKLKAKKIIIGYDHRFGRNRTANIADLKEFGETYGFSVEEISAQELDEVAVSSTKIRNALQEGDITTANSYLGYPFMLTGSVVKGKAKGRTWGFPTANLKVDESYKLIPKNGVYIVSAILDNKDVFGITSIGTNPTVGGKEKTIETFFLDYEGDLYEKELQISFLQFIRDEVKFEGVSAEKELIAAIQNDEKIARKFIKEGE</sequence>
<dbReference type="Proteomes" id="UP001596415">
    <property type="component" value="Unassembled WGS sequence"/>
</dbReference>
<accession>A0ABW2MW58</accession>
<evidence type="ECO:0000256" key="15">
    <source>
        <dbReference type="PIRNR" id="PIRNR004491"/>
    </source>
</evidence>
<dbReference type="EC" id="2.7.7.2" evidence="15"/>
<evidence type="ECO:0000256" key="5">
    <source>
        <dbReference type="ARBA" id="ARBA00022643"/>
    </source>
</evidence>
<dbReference type="InterPro" id="IPR002606">
    <property type="entry name" value="Riboflavin_kinase_bac"/>
</dbReference>
<dbReference type="SMART" id="SM00904">
    <property type="entry name" value="Flavokinase"/>
    <property type="match status" value="1"/>
</dbReference>
<evidence type="ECO:0000259" key="16">
    <source>
        <dbReference type="SMART" id="SM00904"/>
    </source>
</evidence>
<evidence type="ECO:0000256" key="8">
    <source>
        <dbReference type="ARBA" id="ARBA00022741"/>
    </source>
</evidence>
<dbReference type="GO" id="GO:0008531">
    <property type="term" value="F:riboflavin kinase activity"/>
    <property type="evidence" value="ECO:0007669"/>
    <property type="project" value="UniProtKB-EC"/>
</dbReference>
<name>A0ABW2MW58_9FLAO</name>
<dbReference type="Gene3D" id="2.40.30.30">
    <property type="entry name" value="Riboflavin kinase-like"/>
    <property type="match status" value="1"/>
</dbReference>
<dbReference type="Pfam" id="PF06574">
    <property type="entry name" value="FAD_syn"/>
    <property type="match status" value="1"/>
</dbReference>
<keyword evidence="6 15" id="KW-0808">Transferase</keyword>